<dbReference type="Proteomes" id="UP000649739">
    <property type="component" value="Unassembled WGS sequence"/>
</dbReference>
<name>A0A8J3BHE0_9ACTN</name>
<organism evidence="1 2">
    <name type="scientific">Pilimelia anulata</name>
    <dbReference type="NCBI Taxonomy" id="53371"/>
    <lineage>
        <taxon>Bacteria</taxon>
        <taxon>Bacillati</taxon>
        <taxon>Actinomycetota</taxon>
        <taxon>Actinomycetes</taxon>
        <taxon>Micromonosporales</taxon>
        <taxon>Micromonosporaceae</taxon>
        <taxon>Pilimelia</taxon>
    </lineage>
</organism>
<reference evidence="1" key="1">
    <citation type="journal article" date="2014" name="Int. J. Syst. Evol. Microbiol.">
        <title>Complete genome sequence of Corynebacterium casei LMG S-19264T (=DSM 44701T), isolated from a smear-ripened cheese.</title>
        <authorList>
            <consortium name="US DOE Joint Genome Institute (JGI-PGF)"/>
            <person name="Walter F."/>
            <person name="Albersmeier A."/>
            <person name="Kalinowski J."/>
            <person name="Ruckert C."/>
        </authorList>
    </citation>
    <scope>NUCLEOTIDE SEQUENCE</scope>
    <source>
        <strain evidence="1">JCM 3090</strain>
    </source>
</reference>
<evidence type="ECO:0000313" key="2">
    <source>
        <dbReference type="Proteomes" id="UP000649739"/>
    </source>
</evidence>
<dbReference type="InterPro" id="IPR011748">
    <property type="entry name" value="Unchr_phage_tail-like"/>
</dbReference>
<accession>A0A8J3BHE0</accession>
<dbReference type="RefSeq" id="WP_189172210.1">
    <property type="nucleotide sequence ID" value="NZ_BMQB01000014.1"/>
</dbReference>
<keyword evidence="2" id="KW-1185">Reference proteome</keyword>
<dbReference type="AlphaFoldDB" id="A0A8J3BHE0"/>
<dbReference type="Pfam" id="PF09684">
    <property type="entry name" value="Tail_P2_I"/>
    <property type="match status" value="1"/>
</dbReference>
<evidence type="ECO:0000313" key="1">
    <source>
        <dbReference type="EMBL" id="GGK10011.1"/>
    </source>
</evidence>
<protein>
    <submittedName>
        <fullName evidence="1">Phage tail protein</fullName>
    </submittedName>
</protein>
<gene>
    <name evidence="1" type="ORF">GCM10010123_44910</name>
</gene>
<proteinExistence type="predicted"/>
<comment type="caution">
    <text evidence="1">The sequence shown here is derived from an EMBL/GenBank/DDBJ whole genome shotgun (WGS) entry which is preliminary data.</text>
</comment>
<dbReference type="NCBIfam" id="TIGR02242">
    <property type="entry name" value="tail_TIGR02242"/>
    <property type="match status" value="1"/>
</dbReference>
<sequence length="185" mass="19225">MRAAVPGLGTAHPLHRGLPAVYASDELAGRLLAGFDEVLAAVHGTLDNLAAYVDPRLAPADFVDWLAGWVAAETGPGWTVEQRRTAVAEAVALHRRRGTAAGLAAQVETVLGVRPEVVDSGGTAWSTEPGTPLPGGARARVTVTVRVPDAAAVPADRLRALVAANRPAHVAYEVRIVEEAARGDL</sequence>
<reference evidence="1" key="2">
    <citation type="submission" date="2020-09" db="EMBL/GenBank/DDBJ databases">
        <authorList>
            <person name="Sun Q."/>
            <person name="Ohkuma M."/>
        </authorList>
    </citation>
    <scope>NUCLEOTIDE SEQUENCE</scope>
    <source>
        <strain evidence="1">JCM 3090</strain>
    </source>
</reference>
<dbReference type="EMBL" id="BMQB01000014">
    <property type="protein sequence ID" value="GGK10011.1"/>
    <property type="molecule type" value="Genomic_DNA"/>
</dbReference>
<dbReference type="InterPro" id="IPR006521">
    <property type="entry name" value="Tail_protein_I"/>
</dbReference>